<dbReference type="Pfam" id="PF01738">
    <property type="entry name" value="DLH"/>
    <property type="match status" value="1"/>
</dbReference>
<dbReference type="RefSeq" id="WP_062996967.1">
    <property type="nucleotide sequence ID" value="NZ_BMMH01000002.1"/>
</dbReference>
<dbReference type="Proteomes" id="UP000638263">
    <property type="component" value="Unassembled WGS sequence"/>
</dbReference>
<dbReference type="GO" id="GO:0016787">
    <property type="term" value="F:hydrolase activity"/>
    <property type="evidence" value="ECO:0007669"/>
    <property type="project" value="InterPro"/>
</dbReference>
<dbReference type="AlphaFoldDB" id="A0A917RBS5"/>
<dbReference type="InterPro" id="IPR002925">
    <property type="entry name" value="Dienelactn_hydro"/>
</dbReference>
<dbReference type="InterPro" id="IPR029058">
    <property type="entry name" value="AB_hydrolase_fold"/>
</dbReference>
<dbReference type="Gene3D" id="3.40.50.1820">
    <property type="entry name" value="alpha/beta hydrolase"/>
    <property type="match status" value="1"/>
</dbReference>
<dbReference type="PANTHER" id="PTHR46623:SF6">
    <property type="entry name" value="ALPHA_BETA-HYDROLASES SUPERFAMILY PROTEIN"/>
    <property type="match status" value="1"/>
</dbReference>
<organism evidence="2 3">
    <name type="scientific">Nocardia jinanensis</name>
    <dbReference type="NCBI Taxonomy" id="382504"/>
    <lineage>
        <taxon>Bacteria</taxon>
        <taxon>Bacillati</taxon>
        <taxon>Actinomycetota</taxon>
        <taxon>Actinomycetes</taxon>
        <taxon>Mycobacteriales</taxon>
        <taxon>Nocardiaceae</taxon>
        <taxon>Nocardia</taxon>
    </lineage>
</organism>
<reference evidence="2" key="1">
    <citation type="journal article" date="2014" name="Int. J. Syst. Evol. Microbiol.">
        <title>Complete genome sequence of Corynebacterium casei LMG S-19264T (=DSM 44701T), isolated from a smear-ripened cheese.</title>
        <authorList>
            <consortium name="US DOE Joint Genome Institute (JGI-PGF)"/>
            <person name="Walter F."/>
            <person name="Albersmeier A."/>
            <person name="Kalinowski J."/>
            <person name="Ruckert C."/>
        </authorList>
    </citation>
    <scope>NUCLEOTIDE SEQUENCE</scope>
    <source>
        <strain evidence="2">CGMCC 4.3508</strain>
    </source>
</reference>
<sequence length="233" mass="25147">MTMIEVSAPDGDIEAVWESPEGAGPWPGVVLLHDAVGLTSDLRRNARMLADNGYLVIAPDLFFRGPRCVPGVFRDLLFTGAGKTVRDILAALRRVRDDSSSTGRVAVAGFCMGGGFALLTAPRGFDAAAPFYPTSRGNYAETLRGSCPIVASYGRLDPINIGRAHRLEQVLDDYGVAHDVKTYSGVTHGFANRLPVEPVIRVTGLGYDAEATDDAWRRVFAFFDAHLKTPSPH</sequence>
<feature type="domain" description="Dienelactone hydrolase" evidence="1">
    <location>
        <begin position="13"/>
        <end position="226"/>
    </location>
</feature>
<evidence type="ECO:0000313" key="3">
    <source>
        <dbReference type="Proteomes" id="UP000638263"/>
    </source>
</evidence>
<comment type="caution">
    <text evidence="2">The sequence shown here is derived from an EMBL/GenBank/DDBJ whole genome shotgun (WGS) entry which is preliminary data.</text>
</comment>
<dbReference type="SUPFAM" id="SSF53474">
    <property type="entry name" value="alpha/beta-Hydrolases"/>
    <property type="match status" value="1"/>
</dbReference>
<protein>
    <recommendedName>
        <fullName evidence="1">Dienelactone hydrolase domain-containing protein</fullName>
    </recommendedName>
</protein>
<dbReference type="PANTHER" id="PTHR46623">
    <property type="entry name" value="CARBOXYMETHYLENEBUTENOLIDASE-RELATED"/>
    <property type="match status" value="1"/>
</dbReference>
<dbReference type="InterPro" id="IPR051049">
    <property type="entry name" value="Dienelactone_hydrolase-like"/>
</dbReference>
<reference evidence="2" key="2">
    <citation type="submission" date="2020-09" db="EMBL/GenBank/DDBJ databases">
        <authorList>
            <person name="Sun Q."/>
            <person name="Zhou Y."/>
        </authorList>
    </citation>
    <scope>NUCLEOTIDE SEQUENCE</scope>
    <source>
        <strain evidence="2">CGMCC 4.3508</strain>
    </source>
</reference>
<name>A0A917RBS5_9NOCA</name>
<accession>A0A917RBS5</accession>
<evidence type="ECO:0000313" key="2">
    <source>
        <dbReference type="EMBL" id="GGK99568.1"/>
    </source>
</evidence>
<proteinExistence type="predicted"/>
<evidence type="ECO:0000259" key="1">
    <source>
        <dbReference type="Pfam" id="PF01738"/>
    </source>
</evidence>
<gene>
    <name evidence="2" type="ORF">GCM10011588_12810</name>
</gene>
<dbReference type="EMBL" id="BMMH01000002">
    <property type="protein sequence ID" value="GGK99568.1"/>
    <property type="molecule type" value="Genomic_DNA"/>
</dbReference>
<keyword evidence="3" id="KW-1185">Reference proteome</keyword>